<dbReference type="NCBIfam" id="TIGR04519">
    <property type="entry name" value="MoCo_extend_TAT"/>
    <property type="match status" value="1"/>
</dbReference>
<accession>A0AAU0F2P5</accession>
<proteinExistence type="predicted"/>
<name>A0AAU0F2P5_9FLAO</name>
<organism evidence="1 2">
    <name type="scientific">Bergeyella porcorum</name>
    <dbReference type="NCBI Taxonomy" id="1735111"/>
    <lineage>
        <taxon>Bacteria</taxon>
        <taxon>Pseudomonadati</taxon>
        <taxon>Bacteroidota</taxon>
        <taxon>Flavobacteriia</taxon>
        <taxon>Flavobacteriales</taxon>
        <taxon>Weeksellaceae</taxon>
        <taxon>Bergeyella</taxon>
    </lineage>
</organism>
<dbReference type="AlphaFoldDB" id="A0AAU0F2P5"/>
<protein>
    <recommendedName>
        <fullName evidence="3">Twin-arginine translocation signal domain-containing protein</fullName>
    </recommendedName>
</protein>
<evidence type="ECO:0000313" key="2">
    <source>
        <dbReference type="Proteomes" id="UP001432059"/>
    </source>
</evidence>
<dbReference type="KEGG" id="bpor:BPO_1087"/>
<dbReference type="NCBIfam" id="TIGR01409">
    <property type="entry name" value="TAT_signal_seq"/>
    <property type="match status" value="1"/>
</dbReference>
<sequence>MSLLINKKLEVSMASNKIQFRSIHELKDPTLNNRLAQKEFQNEIPVEEFLGDSEKMNNSGTSRRDFLKLLGFSTAAVTLAACEAPVIKTIPYV</sequence>
<gene>
    <name evidence="1" type="ORF">BPO_1087</name>
</gene>
<dbReference type="InterPro" id="IPR019546">
    <property type="entry name" value="TAT_signal_bac_arc"/>
</dbReference>
<evidence type="ECO:0000313" key="1">
    <source>
        <dbReference type="EMBL" id="WOC51734.1"/>
    </source>
</evidence>
<reference evidence="1" key="1">
    <citation type="submission" date="2023-10" db="EMBL/GenBank/DDBJ databases">
        <title>Characterization and whole genome sequencing of a novel strain of Bergeyella porcorum QD2021 isolated from pig.</title>
        <authorList>
            <person name="Liu G."/>
            <person name="Chen C."/>
            <person name="Han X."/>
        </authorList>
    </citation>
    <scope>NUCLEOTIDE SEQUENCE</scope>
    <source>
        <strain evidence="1">QD2021</strain>
    </source>
</reference>
<dbReference type="EMBL" id="CP136426">
    <property type="protein sequence ID" value="WOC51734.1"/>
    <property type="molecule type" value="Genomic_DNA"/>
</dbReference>
<evidence type="ECO:0008006" key="3">
    <source>
        <dbReference type="Google" id="ProtNLM"/>
    </source>
</evidence>
<keyword evidence="2" id="KW-1185">Reference proteome</keyword>
<dbReference type="InterPro" id="IPR030948">
    <property type="entry name" value="TAT_var_transloc_signal_dom"/>
</dbReference>
<dbReference type="Proteomes" id="UP001432059">
    <property type="component" value="Chromosome"/>
</dbReference>